<evidence type="ECO:0000313" key="2">
    <source>
        <dbReference type="Proteomes" id="UP000230633"/>
    </source>
</evidence>
<keyword evidence="2" id="KW-1185">Reference proteome</keyword>
<name>A0ABY7VM39_9SPIR</name>
<keyword evidence="1" id="KW-0614">Plasmid</keyword>
<gene>
    <name evidence="1" type="ORF">CNO13_07345</name>
</gene>
<dbReference type="Proteomes" id="UP000230633">
    <property type="component" value="Plasmid pYekat-1-lp64"/>
</dbReference>
<sequence>MTCNILLNGDTSLTDDEQLKFDVLKTGFDTSIKNAQDDTPEIPNKYPRLYLLAFK</sequence>
<accession>A0ABY7VM39</accession>
<proteinExistence type="predicted"/>
<evidence type="ECO:0000313" key="1">
    <source>
        <dbReference type="EMBL" id="WDE71795.1"/>
    </source>
</evidence>
<reference evidence="1" key="1">
    <citation type="submission" date="2022-12" db="EMBL/GenBank/DDBJ databases">
        <title>Whole genome sequencing of Borrelia miyamotoi strains isolated at the Russian territory.</title>
        <authorList>
            <person name="Kuleshov K.V."/>
            <person name="Platonov A.E."/>
            <person name="Goptar I.A."/>
            <person name="Shipulin G.A."/>
            <person name="Markelov M.L."/>
            <person name="Koetsveld J."/>
            <person name="Kolyasnikova N.M."/>
            <person name="Sarksyan D.S."/>
            <person name="Toporkova M.G."/>
            <person name="Hovius J.W."/>
        </authorList>
    </citation>
    <scope>NUCLEOTIDE SEQUENCE</scope>
    <source>
        <strain evidence="1">Yekat-1</strain>
    </source>
</reference>
<dbReference type="RefSeq" id="WP_269516569.1">
    <property type="nucleotide sequence ID" value="NZ_CP114706.1"/>
</dbReference>
<protein>
    <submittedName>
        <fullName evidence="1">Uncharacterized protein</fullName>
    </submittedName>
</protein>
<organism evidence="1 2">
    <name type="scientific">Borrelia miyamotoi</name>
    <dbReference type="NCBI Taxonomy" id="47466"/>
    <lineage>
        <taxon>Bacteria</taxon>
        <taxon>Pseudomonadati</taxon>
        <taxon>Spirochaetota</taxon>
        <taxon>Spirochaetia</taxon>
        <taxon>Spirochaetales</taxon>
        <taxon>Borreliaceae</taxon>
        <taxon>Borrelia</taxon>
    </lineage>
</organism>
<dbReference type="EMBL" id="CP024348">
    <property type="protein sequence ID" value="WDE71795.1"/>
    <property type="molecule type" value="Genomic_DNA"/>
</dbReference>
<geneLocation type="plasmid" evidence="1 2">
    <name>pYekat-1-lp64</name>
</geneLocation>